<organism evidence="2 3">
    <name type="scientific">Lepraria finkii</name>
    <dbReference type="NCBI Taxonomy" id="1340010"/>
    <lineage>
        <taxon>Eukaryota</taxon>
        <taxon>Fungi</taxon>
        <taxon>Dikarya</taxon>
        <taxon>Ascomycota</taxon>
        <taxon>Pezizomycotina</taxon>
        <taxon>Lecanoromycetes</taxon>
        <taxon>OSLEUM clade</taxon>
        <taxon>Lecanoromycetidae</taxon>
        <taxon>Lecanorales</taxon>
        <taxon>Lecanorineae</taxon>
        <taxon>Stereocaulaceae</taxon>
        <taxon>Lepraria</taxon>
    </lineage>
</organism>
<dbReference type="EMBL" id="JBHFEH010000007">
    <property type="protein sequence ID" value="KAL2056812.1"/>
    <property type="molecule type" value="Genomic_DNA"/>
</dbReference>
<proteinExistence type="predicted"/>
<feature type="region of interest" description="Disordered" evidence="1">
    <location>
        <begin position="45"/>
        <end position="100"/>
    </location>
</feature>
<reference evidence="2 3" key="1">
    <citation type="submission" date="2024-09" db="EMBL/GenBank/DDBJ databases">
        <title>Rethinking Asexuality: The Enigmatic Case of Functional Sexual Genes in Lepraria (Stereocaulaceae).</title>
        <authorList>
            <person name="Doellman M."/>
            <person name="Sun Y."/>
            <person name="Barcenas-Pena A."/>
            <person name="Lumbsch H.T."/>
            <person name="Grewe F."/>
        </authorList>
    </citation>
    <scope>NUCLEOTIDE SEQUENCE [LARGE SCALE GENOMIC DNA]</scope>
    <source>
        <strain evidence="2 3">Grewe 0041</strain>
    </source>
</reference>
<protein>
    <submittedName>
        <fullName evidence="2">Uncharacterized protein</fullName>
    </submittedName>
</protein>
<accession>A0ABR4BG48</accession>
<evidence type="ECO:0000256" key="1">
    <source>
        <dbReference type="SAM" id="MobiDB-lite"/>
    </source>
</evidence>
<dbReference type="Proteomes" id="UP001590951">
    <property type="component" value="Unassembled WGS sequence"/>
</dbReference>
<comment type="caution">
    <text evidence="2">The sequence shown here is derived from an EMBL/GenBank/DDBJ whole genome shotgun (WGS) entry which is preliminary data.</text>
</comment>
<evidence type="ECO:0000313" key="3">
    <source>
        <dbReference type="Proteomes" id="UP001590951"/>
    </source>
</evidence>
<keyword evidence="3" id="KW-1185">Reference proteome</keyword>
<evidence type="ECO:0000313" key="2">
    <source>
        <dbReference type="EMBL" id="KAL2056812.1"/>
    </source>
</evidence>
<sequence length="148" mass="16966">MQNIHQFHPASPIIPSTQAYVMVWKRKRDISAEFDNLPATIHTLDDSRESRLNPTKHTTSVRTKPIAHRATEQEPATRRKGRRPGTNARKPKASGSYQGRSRRRWINCSSRCLAEPLWYSVHFSLYSTPPASHRPQAPTLKLSLILYP</sequence>
<gene>
    <name evidence="2" type="ORF">ABVK25_003207</name>
</gene>
<feature type="compositionally biased region" description="Polar residues" evidence="1">
    <location>
        <begin position="52"/>
        <end position="62"/>
    </location>
</feature>
<name>A0ABR4BG48_9LECA</name>